<name>A0A511RI62_9DEIN</name>
<evidence type="ECO:0000256" key="4">
    <source>
        <dbReference type="ARBA" id="ARBA00022917"/>
    </source>
</evidence>
<dbReference type="HAMAP" id="MF_00040">
    <property type="entry name" value="RRF"/>
    <property type="match status" value="1"/>
</dbReference>
<dbReference type="GO" id="GO:0006415">
    <property type="term" value="P:translational termination"/>
    <property type="evidence" value="ECO:0007669"/>
    <property type="project" value="UniProtKB-UniRule"/>
</dbReference>
<dbReference type="GO" id="GO:0043023">
    <property type="term" value="F:ribosomal large subunit binding"/>
    <property type="evidence" value="ECO:0007669"/>
    <property type="project" value="TreeGrafter"/>
</dbReference>
<comment type="subcellular location">
    <subcellularLocation>
        <location evidence="1 5">Cytoplasm</location>
    </subcellularLocation>
</comment>
<evidence type="ECO:0000256" key="2">
    <source>
        <dbReference type="ARBA" id="ARBA00005912"/>
    </source>
</evidence>
<keyword evidence="3 5" id="KW-0963">Cytoplasm</keyword>
<feature type="domain" description="Ribosome recycling factor" evidence="6">
    <location>
        <begin position="20"/>
        <end position="183"/>
    </location>
</feature>
<dbReference type="FunFam" id="1.10.132.20:FF:000001">
    <property type="entry name" value="Ribosome-recycling factor"/>
    <property type="match status" value="1"/>
</dbReference>
<dbReference type="InterPro" id="IPR036191">
    <property type="entry name" value="RRF_sf"/>
</dbReference>
<dbReference type="NCBIfam" id="TIGR00496">
    <property type="entry name" value="frr"/>
    <property type="match status" value="1"/>
</dbReference>
<dbReference type="Gene3D" id="1.10.132.20">
    <property type="entry name" value="Ribosome-recycling factor"/>
    <property type="match status" value="1"/>
</dbReference>
<dbReference type="FunFam" id="3.30.1360.40:FF:000001">
    <property type="entry name" value="Ribosome-recycling factor"/>
    <property type="match status" value="1"/>
</dbReference>
<dbReference type="Pfam" id="PF01765">
    <property type="entry name" value="RRF"/>
    <property type="match status" value="1"/>
</dbReference>
<dbReference type="Proteomes" id="UP000321827">
    <property type="component" value="Unassembled WGS sequence"/>
</dbReference>
<evidence type="ECO:0000259" key="6">
    <source>
        <dbReference type="Pfam" id="PF01765"/>
    </source>
</evidence>
<dbReference type="GO" id="GO:0005737">
    <property type="term" value="C:cytoplasm"/>
    <property type="evidence" value="ECO:0007669"/>
    <property type="project" value="UniProtKB-SubCell"/>
</dbReference>
<dbReference type="OrthoDB" id="9804006at2"/>
<evidence type="ECO:0000313" key="8">
    <source>
        <dbReference type="Proteomes" id="UP000321827"/>
    </source>
</evidence>
<dbReference type="AlphaFoldDB" id="A0A511RI62"/>
<evidence type="ECO:0000256" key="1">
    <source>
        <dbReference type="ARBA" id="ARBA00004496"/>
    </source>
</evidence>
<reference evidence="7 8" key="1">
    <citation type="submission" date="2019-07" db="EMBL/GenBank/DDBJ databases">
        <title>Whole genome shotgun sequence of Oceanithermus desulfurans NBRC 100063.</title>
        <authorList>
            <person name="Hosoyama A."/>
            <person name="Uohara A."/>
            <person name="Ohji S."/>
            <person name="Ichikawa N."/>
        </authorList>
    </citation>
    <scope>NUCLEOTIDE SEQUENCE [LARGE SCALE GENOMIC DNA]</scope>
    <source>
        <strain evidence="7 8">NBRC 100063</strain>
    </source>
</reference>
<dbReference type="PANTHER" id="PTHR20982">
    <property type="entry name" value="RIBOSOME RECYCLING FACTOR"/>
    <property type="match status" value="1"/>
</dbReference>
<protein>
    <recommendedName>
        <fullName evidence="5">Ribosome-recycling factor</fullName>
        <shortName evidence="5">RRF</shortName>
    </recommendedName>
    <alternativeName>
        <fullName evidence="5">Ribosome-releasing factor</fullName>
    </alternativeName>
</protein>
<dbReference type="PANTHER" id="PTHR20982:SF3">
    <property type="entry name" value="MITOCHONDRIAL RIBOSOME RECYCLING FACTOR PSEUDO 1"/>
    <property type="match status" value="1"/>
</dbReference>
<dbReference type="Gene3D" id="3.30.1360.40">
    <property type="match status" value="1"/>
</dbReference>
<dbReference type="CDD" id="cd00520">
    <property type="entry name" value="RRF"/>
    <property type="match status" value="1"/>
</dbReference>
<accession>A0A511RI62</accession>
<dbReference type="RefSeq" id="WP_147146057.1">
    <property type="nucleotide sequence ID" value="NZ_BJXN01000004.1"/>
</dbReference>
<evidence type="ECO:0000256" key="5">
    <source>
        <dbReference type="HAMAP-Rule" id="MF_00040"/>
    </source>
</evidence>
<comment type="similarity">
    <text evidence="2 5">Belongs to the RRF family.</text>
</comment>
<gene>
    <name evidence="5 7" type="primary">frr</name>
    <name evidence="7" type="ORF">ODE01S_07730</name>
</gene>
<dbReference type="InterPro" id="IPR023584">
    <property type="entry name" value="Ribosome_recyc_fac_dom"/>
</dbReference>
<dbReference type="SUPFAM" id="SSF55194">
    <property type="entry name" value="Ribosome recycling factor, RRF"/>
    <property type="match status" value="1"/>
</dbReference>
<comment type="function">
    <text evidence="5">Responsible for the release of ribosomes from messenger RNA at the termination of protein biosynthesis. May increase the efficiency of translation by recycling ribosomes from one round of translation to another.</text>
</comment>
<evidence type="ECO:0000313" key="7">
    <source>
        <dbReference type="EMBL" id="GEM89339.1"/>
    </source>
</evidence>
<organism evidence="7 8">
    <name type="scientific">Oceanithermus desulfurans NBRC 100063</name>
    <dbReference type="NCBI Taxonomy" id="1227550"/>
    <lineage>
        <taxon>Bacteria</taxon>
        <taxon>Thermotogati</taxon>
        <taxon>Deinococcota</taxon>
        <taxon>Deinococci</taxon>
        <taxon>Thermales</taxon>
        <taxon>Thermaceae</taxon>
        <taxon>Oceanithermus</taxon>
    </lineage>
</organism>
<keyword evidence="4 5" id="KW-0648">Protein biosynthesis</keyword>
<comment type="caution">
    <text evidence="7">The sequence shown here is derived from an EMBL/GenBank/DDBJ whole genome shotgun (WGS) entry which is preliminary data.</text>
</comment>
<sequence length="185" mass="21210">MFKPLFKETREHMQKTLEVFESNLATLRTGRANPALLEHIKVDYYGSMMPLNQLASISAPDARTLVVQAWDQNALPLIEKAIRDSDLGLNPNNQGDTLFINIPALTAERRKEIVKAAHNYAEEARVAVRNIRRDALHRIKKLSEEEHLPEDDVKRAEKEVQELTDEFIEKINAELEAKEKEILSE</sequence>
<evidence type="ECO:0000256" key="3">
    <source>
        <dbReference type="ARBA" id="ARBA00022490"/>
    </source>
</evidence>
<proteinExistence type="inferred from homology"/>
<dbReference type="EMBL" id="BJXN01000004">
    <property type="protein sequence ID" value="GEM89339.1"/>
    <property type="molecule type" value="Genomic_DNA"/>
</dbReference>
<dbReference type="InterPro" id="IPR002661">
    <property type="entry name" value="Ribosome_recyc_fac"/>
</dbReference>